<name>M0LD78_9EURY</name>
<dbReference type="STRING" id="1227454.C446_16025"/>
<feature type="region of interest" description="Disordered" evidence="1">
    <location>
        <begin position="1"/>
        <end position="32"/>
    </location>
</feature>
<evidence type="ECO:0000256" key="1">
    <source>
        <dbReference type="SAM" id="MobiDB-lite"/>
    </source>
</evidence>
<protein>
    <recommendedName>
        <fullName evidence="2">DUF7511 domain-containing protein</fullName>
    </recommendedName>
</protein>
<accession>M0LD78</accession>
<feature type="domain" description="DUF7511" evidence="2">
    <location>
        <begin position="33"/>
        <end position="77"/>
    </location>
</feature>
<dbReference type="Proteomes" id="UP000011607">
    <property type="component" value="Unassembled WGS sequence"/>
</dbReference>
<dbReference type="eggNOG" id="arCOG06278">
    <property type="taxonomic scope" value="Archaea"/>
</dbReference>
<organism evidence="3 4">
    <name type="scientific">Halobiforma nitratireducens JCM 10879</name>
    <dbReference type="NCBI Taxonomy" id="1227454"/>
    <lineage>
        <taxon>Archaea</taxon>
        <taxon>Methanobacteriati</taxon>
        <taxon>Methanobacteriota</taxon>
        <taxon>Stenosarchaea group</taxon>
        <taxon>Halobacteria</taxon>
        <taxon>Halobacteriales</taxon>
        <taxon>Natrialbaceae</taxon>
        <taxon>Halobiforma</taxon>
    </lineage>
</organism>
<comment type="caution">
    <text evidence="3">The sequence shown here is derived from an EMBL/GenBank/DDBJ whole genome shotgun (WGS) entry which is preliminary data.</text>
</comment>
<evidence type="ECO:0000259" key="2">
    <source>
        <dbReference type="Pfam" id="PF24351"/>
    </source>
</evidence>
<dbReference type="Pfam" id="PF24351">
    <property type="entry name" value="DUF7511"/>
    <property type="match status" value="1"/>
</dbReference>
<keyword evidence="4" id="KW-1185">Reference proteome</keyword>
<dbReference type="AlphaFoldDB" id="M0LD78"/>
<evidence type="ECO:0000313" key="4">
    <source>
        <dbReference type="Proteomes" id="UP000011607"/>
    </source>
</evidence>
<evidence type="ECO:0000313" key="3">
    <source>
        <dbReference type="EMBL" id="EMA31063.1"/>
    </source>
</evidence>
<feature type="compositionally biased region" description="Basic and acidic residues" evidence="1">
    <location>
        <begin position="1"/>
        <end position="16"/>
    </location>
</feature>
<proteinExistence type="predicted"/>
<dbReference type="EMBL" id="AOMA01000167">
    <property type="protein sequence ID" value="EMA31063.1"/>
    <property type="molecule type" value="Genomic_DNA"/>
</dbReference>
<gene>
    <name evidence="3" type="ORF">C446_16025</name>
</gene>
<reference evidence="3 4" key="1">
    <citation type="journal article" date="2014" name="PLoS Genet.">
        <title>Phylogenetically driven sequencing of extremely halophilic archaea reveals strategies for static and dynamic osmo-response.</title>
        <authorList>
            <person name="Becker E.A."/>
            <person name="Seitzer P.M."/>
            <person name="Tritt A."/>
            <person name="Larsen D."/>
            <person name="Krusor M."/>
            <person name="Yao A.I."/>
            <person name="Wu D."/>
            <person name="Madern D."/>
            <person name="Eisen J.A."/>
            <person name="Darling A.E."/>
            <person name="Facciotti M.T."/>
        </authorList>
    </citation>
    <scope>NUCLEOTIDE SEQUENCE [LARGE SCALE GENOMIC DNA]</scope>
    <source>
        <strain evidence="3 4">JCM 10879</strain>
    </source>
</reference>
<dbReference type="InterPro" id="IPR055933">
    <property type="entry name" value="DUF7511"/>
</dbReference>
<sequence>MTDDVSSHDATDRSQPDGDSDTGPPEPDISPCYQAYLERHDGRSDSCTIYSAVTADTPRYQWIRAWGDAFVSREDAR</sequence>